<evidence type="ECO:0000313" key="1">
    <source>
        <dbReference type="EMBL" id="KAK7506257.1"/>
    </source>
</evidence>
<dbReference type="EMBL" id="JACVVK020000007">
    <property type="protein sequence ID" value="KAK7506257.1"/>
    <property type="molecule type" value="Genomic_DNA"/>
</dbReference>
<organism evidence="1 2">
    <name type="scientific">Batillaria attramentaria</name>
    <dbReference type="NCBI Taxonomy" id="370345"/>
    <lineage>
        <taxon>Eukaryota</taxon>
        <taxon>Metazoa</taxon>
        <taxon>Spiralia</taxon>
        <taxon>Lophotrochozoa</taxon>
        <taxon>Mollusca</taxon>
        <taxon>Gastropoda</taxon>
        <taxon>Caenogastropoda</taxon>
        <taxon>Sorbeoconcha</taxon>
        <taxon>Cerithioidea</taxon>
        <taxon>Batillariidae</taxon>
        <taxon>Batillaria</taxon>
    </lineage>
</organism>
<keyword evidence="2" id="KW-1185">Reference proteome</keyword>
<evidence type="ECO:0000313" key="2">
    <source>
        <dbReference type="Proteomes" id="UP001519460"/>
    </source>
</evidence>
<name>A0ABD0M3P1_9CAEN</name>
<gene>
    <name evidence="1" type="ORF">BaRGS_00002369</name>
</gene>
<dbReference type="AlphaFoldDB" id="A0ABD0M3P1"/>
<protein>
    <submittedName>
        <fullName evidence="1">Uncharacterized protein</fullName>
    </submittedName>
</protein>
<comment type="caution">
    <text evidence="1">The sequence shown here is derived from an EMBL/GenBank/DDBJ whole genome shotgun (WGS) entry which is preliminary data.</text>
</comment>
<accession>A0ABD0M3P1</accession>
<dbReference type="Proteomes" id="UP001519460">
    <property type="component" value="Unassembled WGS sequence"/>
</dbReference>
<reference evidence="1 2" key="1">
    <citation type="journal article" date="2023" name="Sci. Data">
        <title>Genome assembly of the Korean intertidal mud-creeper Batillaria attramentaria.</title>
        <authorList>
            <person name="Patra A.K."/>
            <person name="Ho P.T."/>
            <person name="Jun S."/>
            <person name="Lee S.J."/>
            <person name="Kim Y."/>
            <person name="Won Y.J."/>
        </authorList>
    </citation>
    <scope>NUCLEOTIDE SEQUENCE [LARGE SCALE GENOMIC DNA]</scope>
    <source>
        <strain evidence="1">Wonlab-2016</strain>
    </source>
</reference>
<proteinExistence type="predicted"/>
<sequence length="133" mass="14402">MCMYPQLLISSTPVSKVRLLLSSRHNVILNPGTDGPTLYCINVFSLQPPTLSQSRRKDRTRAHKETTRPAEVLVLALLKPSNETLIGSSHTLRIGGRDHASEKGQGASILNAAWTAIRALLGLGSPIVVTSKH</sequence>